<organism evidence="15 16">
    <name type="scientific">Quercus rubra</name>
    <name type="common">Northern red oak</name>
    <name type="synonym">Quercus borealis</name>
    <dbReference type="NCBI Taxonomy" id="3512"/>
    <lineage>
        <taxon>Eukaryota</taxon>
        <taxon>Viridiplantae</taxon>
        <taxon>Streptophyta</taxon>
        <taxon>Embryophyta</taxon>
        <taxon>Tracheophyta</taxon>
        <taxon>Spermatophyta</taxon>
        <taxon>Magnoliopsida</taxon>
        <taxon>eudicotyledons</taxon>
        <taxon>Gunneridae</taxon>
        <taxon>Pentapetalae</taxon>
        <taxon>rosids</taxon>
        <taxon>fabids</taxon>
        <taxon>Fagales</taxon>
        <taxon>Fagaceae</taxon>
        <taxon>Quercus</taxon>
    </lineage>
</organism>
<evidence type="ECO:0000256" key="12">
    <source>
        <dbReference type="SAM" id="Phobius"/>
    </source>
</evidence>
<proteinExistence type="inferred from homology"/>
<keyword evidence="3" id="KW-0964">Secreted</keyword>
<evidence type="ECO:0000256" key="10">
    <source>
        <dbReference type="ARBA" id="ARBA00023180"/>
    </source>
</evidence>
<dbReference type="PANTHER" id="PTHR48056">
    <property type="entry name" value="LRR RECEPTOR-LIKE SERINE/THREONINE-PROTEIN KINASE-RELATED"/>
    <property type="match status" value="1"/>
</dbReference>
<dbReference type="Pfam" id="PF08263">
    <property type="entry name" value="LRRNT_2"/>
    <property type="match status" value="1"/>
</dbReference>
<keyword evidence="12" id="KW-0812">Transmembrane</keyword>
<evidence type="ECO:0000256" key="13">
    <source>
        <dbReference type="SAM" id="SignalP"/>
    </source>
</evidence>
<keyword evidence="16" id="KW-1185">Reference proteome</keyword>
<keyword evidence="12" id="KW-1133">Transmembrane helix</keyword>
<dbReference type="AlphaFoldDB" id="A0AAN7IDT4"/>
<evidence type="ECO:0000256" key="2">
    <source>
        <dbReference type="ARBA" id="ARBA00004370"/>
    </source>
</evidence>
<feature type="transmembrane region" description="Helical" evidence="12">
    <location>
        <begin position="235"/>
        <end position="254"/>
    </location>
</feature>
<dbReference type="InterPro" id="IPR013210">
    <property type="entry name" value="LRR_N_plant-typ"/>
</dbReference>
<comment type="similarity">
    <text evidence="11">Belongs to the polygalacturonase-inhibiting protein family.</text>
</comment>
<evidence type="ECO:0000256" key="9">
    <source>
        <dbReference type="ARBA" id="ARBA00023136"/>
    </source>
</evidence>
<dbReference type="Gene3D" id="3.80.10.10">
    <property type="entry name" value="Ribonuclease Inhibitor"/>
    <property type="match status" value="1"/>
</dbReference>
<dbReference type="PANTHER" id="PTHR48056:SF81">
    <property type="entry name" value="RECEPTOR PROTEIN-TYROSINE KINASE CEPR1"/>
    <property type="match status" value="1"/>
</dbReference>
<feature type="chain" id="PRO_5042933301" description="Leucine-rich repeat-containing N-terminal plant-type domain-containing protein" evidence="13">
    <location>
        <begin position="32"/>
        <end position="269"/>
    </location>
</feature>
<dbReference type="InterPro" id="IPR032675">
    <property type="entry name" value="LRR_dom_sf"/>
</dbReference>
<evidence type="ECO:0000259" key="14">
    <source>
        <dbReference type="Pfam" id="PF08263"/>
    </source>
</evidence>
<evidence type="ECO:0000256" key="7">
    <source>
        <dbReference type="ARBA" id="ARBA00022741"/>
    </source>
</evidence>
<evidence type="ECO:0000256" key="5">
    <source>
        <dbReference type="ARBA" id="ARBA00022729"/>
    </source>
</evidence>
<dbReference type="EMBL" id="JAXUIC010000010">
    <property type="protein sequence ID" value="KAK4566303.1"/>
    <property type="molecule type" value="Genomic_DNA"/>
</dbReference>
<name>A0AAN7IDT4_QUERU</name>
<dbReference type="InterPro" id="IPR050647">
    <property type="entry name" value="Plant_LRR-RLKs"/>
</dbReference>
<accession>A0AAN7IDT4</accession>
<evidence type="ECO:0000256" key="4">
    <source>
        <dbReference type="ARBA" id="ARBA00022614"/>
    </source>
</evidence>
<dbReference type="GO" id="GO:0033612">
    <property type="term" value="F:receptor serine/threonine kinase binding"/>
    <property type="evidence" value="ECO:0007669"/>
    <property type="project" value="TreeGrafter"/>
</dbReference>
<feature type="domain" description="Leucine-rich repeat-containing N-terminal plant-type" evidence="14">
    <location>
        <begin position="30"/>
        <end position="73"/>
    </location>
</feature>
<evidence type="ECO:0000256" key="1">
    <source>
        <dbReference type="ARBA" id="ARBA00004191"/>
    </source>
</evidence>
<comment type="caution">
    <text evidence="15">The sequence shown here is derived from an EMBL/GenBank/DDBJ whole genome shotgun (WGS) entry which is preliminary data.</text>
</comment>
<keyword evidence="6" id="KW-0677">Repeat</keyword>
<protein>
    <recommendedName>
        <fullName evidence="14">Leucine-rich repeat-containing N-terminal plant-type domain-containing protein</fullName>
    </recommendedName>
</protein>
<dbReference type="SUPFAM" id="SSF52058">
    <property type="entry name" value="L domain-like"/>
    <property type="match status" value="1"/>
</dbReference>
<dbReference type="InterPro" id="IPR001611">
    <property type="entry name" value="Leu-rich_rpt"/>
</dbReference>
<dbReference type="Pfam" id="PF00560">
    <property type="entry name" value="LRR_1"/>
    <property type="match status" value="3"/>
</dbReference>
<evidence type="ECO:0000256" key="3">
    <source>
        <dbReference type="ARBA" id="ARBA00022512"/>
    </source>
</evidence>
<comment type="subcellular location">
    <subcellularLocation>
        <location evidence="2">Membrane</location>
    </subcellularLocation>
    <subcellularLocation>
        <location evidence="1">Secreted</location>
        <location evidence="1">Cell wall</location>
    </subcellularLocation>
</comment>
<gene>
    <name evidence="15" type="ORF">RGQ29_002520</name>
</gene>
<dbReference type="GO" id="GO:0016020">
    <property type="term" value="C:membrane"/>
    <property type="evidence" value="ECO:0007669"/>
    <property type="project" value="UniProtKB-SubCell"/>
</dbReference>
<evidence type="ECO:0000256" key="8">
    <source>
        <dbReference type="ARBA" id="ARBA00022840"/>
    </source>
</evidence>
<dbReference type="GO" id="GO:0005524">
    <property type="term" value="F:ATP binding"/>
    <property type="evidence" value="ECO:0007669"/>
    <property type="project" value="UniProtKB-KW"/>
</dbReference>
<evidence type="ECO:0000313" key="16">
    <source>
        <dbReference type="Proteomes" id="UP001324115"/>
    </source>
</evidence>
<evidence type="ECO:0000256" key="6">
    <source>
        <dbReference type="ARBA" id="ARBA00022737"/>
    </source>
</evidence>
<reference evidence="15 16" key="1">
    <citation type="journal article" date="2023" name="G3 (Bethesda)">
        <title>A haplotype-resolved chromosome-scale genome for Quercus rubra L. provides insights into the genetics of adaptive traits for red oak species.</title>
        <authorList>
            <person name="Kapoor B."/>
            <person name="Jenkins J."/>
            <person name="Schmutz J."/>
            <person name="Zhebentyayeva T."/>
            <person name="Kuelheim C."/>
            <person name="Coggeshall M."/>
            <person name="Heim C."/>
            <person name="Lasky J.R."/>
            <person name="Leites L."/>
            <person name="Islam-Faridi N."/>
            <person name="Romero-Severson J."/>
            <person name="DeLeo V.L."/>
            <person name="Lucas S.M."/>
            <person name="Lazic D."/>
            <person name="Gailing O."/>
            <person name="Carlson J."/>
            <person name="Staton M."/>
        </authorList>
    </citation>
    <scope>NUCLEOTIDE SEQUENCE [LARGE SCALE GENOMIC DNA]</scope>
    <source>
        <strain evidence="15">Pseudo-F2</strain>
    </source>
</reference>
<dbReference type="Proteomes" id="UP001324115">
    <property type="component" value="Unassembled WGS sequence"/>
</dbReference>
<keyword evidence="4" id="KW-0433">Leucine-rich repeat</keyword>
<sequence>MTLNARVFAALFHIFACLFLDILEISNGVQSDIDCLKSIKHSLEDPYGYLNTSWNFNNNTEGFICKFTGVECWHPDENKVLNLRLSDMGLRGRFPRGIKNCTCLTGLDLSNNELSGPLPFDIAELVPFVTTLNLSSNKFFGEIPMSLSNCTYLNVLILDHNHLTGEIPPELGHLVRLKQFNVSNNMLSGVVPYFGPNTSITADSFVNNTKLCGAPYLEPCPTPKQRRKFDFSFKGGFQVGYAVSAVSVITIFMFRSHYVACMNYISEFR</sequence>
<keyword evidence="9 12" id="KW-0472">Membrane</keyword>
<evidence type="ECO:0000313" key="15">
    <source>
        <dbReference type="EMBL" id="KAK4566303.1"/>
    </source>
</evidence>
<feature type="signal peptide" evidence="13">
    <location>
        <begin position="1"/>
        <end position="31"/>
    </location>
</feature>
<evidence type="ECO:0000256" key="11">
    <source>
        <dbReference type="ARBA" id="ARBA00038043"/>
    </source>
</evidence>
<keyword evidence="3" id="KW-0134">Cell wall</keyword>
<keyword evidence="7" id="KW-0547">Nucleotide-binding</keyword>
<dbReference type="FunFam" id="3.80.10.10:FF:000400">
    <property type="entry name" value="Nuclear pore complex protein NUP107"/>
    <property type="match status" value="1"/>
</dbReference>
<keyword evidence="8" id="KW-0067">ATP-binding</keyword>
<keyword evidence="5 13" id="KW-0732">Signal</keyword>
<keyword evidence="10" id="KW-0325">Glycoprotein</keyword>